<feature type="transmembrane region" description="Helical" evidence="2">
    <location>
        <begin position="20"/>
        <end position="36"/>
    </location>
</feature>
<dbReference type="AlphaFoldDB" id="A0A164PKS0"/>
<keyword evidence="2" id="KW-1133">Transmembrane helix</keyword>
<feature type="transmembrane region" description="Helical" evidence="2">
    <location>
        <begin position="306"/>
        <end position="331"/>
    </location>
</feature>
<keyword evidence="2" id="KW-0812">Transmembrane</keyword>
<feature type="transmembrane region" description="Helical" evidence="2">
    <location>
        <begin position="264"/>
        <end position="286"/>
    </location>
</feature>
<name>A0A164PKS0_9CRUS</name>
<feature type="transmembrane region" description="Helical" evidence="2">
    <location>
        <begin position="593"/>
        <end position="616"/>
    </location>
</feature>
<feature type="transmembrane region" description="Helical" evidence="2">
    <location>
        <begin position="57"/>
        <end position="75"/>
    </location>
</feature>
<evidence type="ECO:0000313" key="4">
    <source>
        <dbReference type="Proteomes" id="UP000076858"/>
    </source>
</evidence>
<evidence type="ECO:0000256" key="2">
    <source>
        <dbReference type="SAM" id="Phobius"/>
    </source>
</evidence>
<protein>
    <recommendedName>
        <fullName evidence="5">G-protein coupled receptors family 1 profile domain-containing protein</fullName>
    </recommendedName>
</protein>
<dbReference type="OrthoDB" id="6351571at2759"/>
<feature type="transmembrane region" description="Helical" evidence="2">
    <location>
        <begin position="95"/>
        <end position="114"/>
    </location>
</feature>
<feature type="region of interest" description="Disordered" evidence="1">
    <location>
        <begin position="546"/>
        <end position="574"/>
    </location>
</feature>
<feature type="transmembrane region" description="Helical" evidence="2">
    <location>
        <begin position="351"/>
        <end position="371"/>
    </location>
</feature>
<sequence length="683" mass="77311">MLRNMFLVQNVCSVFAFNRSIFVVTAVLWLLILKNFSDPTSQLEMYVRHTHTKRIKFPLMFVSFHAVTIVDIRLVAQLVSHSIFRSLFGVMHATQAKICFVIPISFVEVALVTIRTRDALFARNKKFATVRNKIDKKMLLKKTSVGNCCFILSLIKMASYNWTAEWLGPSHHSSSLRKCLIWLEMSAGTIAVTAFAINSFVMASAKVYNASCRGYFFGLLNLALAQCLLSLISLAGVIYSLWLLNYNEPLSTHKEGWWCSVLHNIIHAIHLLSMPGTAVLSLSHWWTLNISANHAEMSKDFRIVKVMFCAFWFLTFLFAMWLNFLIVFWGAGLTTTMAENDRRTIQPCLRIYSLTLIASACLLFFSNLSSIPPVIGHLTTRAIQNNHQKHCQDADCFCSDSSDYGTPSKTFPSVSVQPVLQPGKTLHERPLNAMMIPTIVTLDENDHVAETTTKSHINDNELMHSDNEINLQPCLPENNQDFLSSKSTKVMASSPASPACSVSVYSADVSTNSIKGATADNKLSIEKLHHRLKQLNDARMAFLQDPDSRSLSQSSYAHSIRESNSRMRPKKRRKQVKKYKGLKQIQWENPTSVQITVMLSFVIFYFPPWFLLVAGIHMPQHATICLSIFRLLINVGSSLNPFLQGFRHPRFALKMMRTWRKIYPSSVNISKNSSVDIELSTKS</sequence>
<reference evidence="3 4" key="1">
    <citation type="submission" date="2016-03" db="EMBL/GenBank/DDBJ databases">
        <title>EvidentialGene: Evidence-directed Construction of Genes on Genomes.</title>
        <authorList>
            <person name="Gilbert D.G."/>
            <person name="Choi J.-H."/>
            <person name="Mockaitis K."/>
            <person name="Colbourne J."/>
            <person name="Pfrender M."/>
        </authorList>
    </citation>
    <scope>NUCLEOTIDE SEQUENCE [LARGE SCALE GENOMIC DNA]</scope>
    <source>
        <strain evidence="3 4">Xinb3</strain>
        <tissue evidence="3">Complete organism</tissue>
    </source>
</reference>
<gene>
    <name evidence="3" type="ORF">APZ42_029476</name>
</gene>
<evidence type="ECO:0000256" key="1">
    <source>
        <dbReference type="SAM" id="MobiDB-lite"/>
    </source>
</evidence>
<dbReference type="EMBL" id="LRGB01002580">
    <property type="protein sequence ID" value="KZS06928.1"/>
    <property type="molecule type" value="Genomic_DNA"/>
</dbReference>
<evidence type="ECO:0008006" key="5">
    <source>
        <dbReference type="Google" id="ProtNLM"/>
    </source>
</evidence>
<proteinExistence type="predicted"/>
<keyword evidence="4" id="KW-1185">Reference proteome</keyword>
<feature type="transmembrane region" description="Helical" evidence="2">
    <location>
        <begin position="180"/>
        <end position="203"/>
    </location>
</feature>
<comment type="caution">
    <text evidence="3">The sequence shown here is derived from an EMBL/GenBank/DDBJ whole genome shotgun (WGS) entry which is preliminary data.</text>
</comment>
<keyword evidence="2" id="KW-0472">Membrane</keyword>
<accession>A0A164PKS0</accession>
<evidence type="ECO:0000313" key="3">
    <source>
        <dbReference type="EMBL" id="KZS06928.1"/>
    </source>
</evidence>
<dbReference type="Proteomes" id="UP000076858">
    <property type="component" value="Unassembled WGS sequence"/>
</dbReference>
<organism evidence="3 4">
    <name type="scientific">Daphnia magna</name>
    <dbReference type="NCBI Taxonomy" id="35525"/>
    <lineage>
        <taxon>Eukaryota</taxon>
        <taxon>Metazoa</taxon>
        <taxon>Ecdysozoa</taxon>
        <taxon>Arthropoda</taxon>
        <taxon>Crustacea</taxon>
        <taxon>Branchiopoda</taxon>
        <taxon>Diplostraca</taxon>
        <taxon>Cladocera</taxon>
        <taxon>Anomopoda</taxon>
        <taxon>Daphniidae</taxon>
        <taxon>Daphnia</taxon>
    </lineage>
</organism>
<dbReference type="Gene3D" id="1.20.1070.10">
    <property type="entry name" value="Rhodopsin 7-helix transmembrane proteins"/>
    <property type="match status" value="1"/>
</dbReference>
<feature type="transmembrane region" description="Helical" evidence="2">
    <location>
        <begin position="215"/>
        <end position="244"/>
    </location>
</feature>